<keyword evidence="6" id="KW-1185">Reference proteome</keyword>
<dbReference type="PROSITE" id="PS50893">
    <property type="entry name" value="ABC_TRANSPORTER_2"/>
    <property type="match status" value="1"/>
</dbReference>
<comment type="similarity">
    <text evidence="1">Belongs to the ABC transporter superfamily.</text>
</comment>
<feature type="domain" description="ABC transporter" evidence="4">
    <location>
        <begin position="6"/>
        <end position="232"/>
    </location>
</feature>
<keyword evidence="3" id="KW-0067">ATP-binding</keyword>
<evidence type="ECO:0000313" key="6">
    <source>
        <dbReference type="Proteomes" id="UP000219621"/>
    </source>
</evidence>
<name>A0A286GF25_9PROT</name>
<dbReference type="InterPro" id="IPR017871">
    <property type="entry name" value="ABC_transporter-like_CS"/>
</dbReference>
<evidence type="ECO:0000256" key="2">
    <source>
        <dbReference type="ARBA" id="ARBA00022741"/>
    </source>
</evidence>
<dbReference type="PROSITE" id="PS00211">
    <property type="entry name" value="ABC_TRANSPORTER_1"/>
    <property type="match status" value="1"/>
</dbReference>
<dbReference type="SUPFAM" id="SSF52540">
    <property type="entry name" value="P-loop containing nucleoside triphosphate hydrolases"/>
    <property type="match status" value="1"/>
</dbReference>
<evidence type="ECO:0000256" key="1">
    <source>
        <dbReference type="ARBA" id="ARBA00005417"/>
    </source>
</evidence>
<protein>
    <submittedName>
        <fullName evidence="5">Methylphosphonate degradation complex, subunit phnL</fullName>
    </submittedName>
</protein>
<dbReference type="GO" id="GO:0005524">
    <property type="term" value="F:ATP binding"/>
    <property type="evidence" value="ECO:0007669"/>
    <property type="project" value="UniProtKB-KW"/>
</dbReference>
<evidence type="ECO:0000259" key="4">
    <source>
        <dbReference type="PROSITE" id="PS50893"/>
    </source>
</evidence>
<dbReference type="InterPro" id="IPR003439">
    <property type="entry name" value="ABC_transporter-like_ATP-bd"/>
</dbReference>
<evidence type="ECO:0000256" key="3">
    <source>
        <dbReference type="ARBA" id="ARBA00022840"/>
    </source>
</evidence>
<reference evidence="5 6" key="1">
    <citation type="submission" date="2017-09" db="EMBL/GenBank/DDBJ databases">
        <authorList>
            <person name="Ehlers B."/>
            <person name="Leendertz F.H."/>
        </authorList>
    </citation>
    <scope>NUCLEOTIDE SEQUENCE [LARGE SCALE GENOMIC DNA]</scope>
    <source>
        <strain evidence="5 6">USBA 140</strain>
    </source>
</reference>
<dbReference type="InterPro" id="IPR012701">
    <property type="entry name" value="CP_lyase_PhnL"/>
</dbReference>
<dbReference type="AlphaFoldDB" id="A0A286GF25"/>
<dbReference type="NCBIfam" id="TIGR02324">
    <property type="entry name" value="CP_lyasePhnL"/>
    <property type="match status" value="1"/>
</dbReference>
<dbReference type="PANTHER" id="PTHR42798:SF7">
    <property type="entry name" value="ALPHA-D-RIBOSE 1-METHYLPHOSPHONATE 5-TRIPHOSPHATE SYNTHASE SUBUNIT PHNL"/>
    <property type="match status" value="1"/>
</dbReference>
<accession>A0A286GF25</accession>
<dbReference type="Gene3D" id="3.40.50.300">
    <property type="entry name" value="P-loop containing nucleotide triphosphate hydrolases"/>
    <property type="match status" value="1"/>
</dbReference>
<dbReference type="InterPro" id="IPR003593">
    <property type="entry name" value="AAA+_ATPase"/>
</dbReference>
<dbReference type="RefSeq" id="WP_097278776.1">
    <property type="nucleotide sequence ID" value="NZ_OCNJ01000003.1"/>
</dbReference>
<dbReference type="SMART" id="SM00382">
    <property type="entry name" value="AAA"/>
    <property type="match status" value="1"/>
</dbReference>
<gene>
    <name evidence="5" type="ORF">SAMN05421508_103354</name>
</gene>
<sequence>MSSPIIEVRDLCKDFVLHTQGGVRIPVFNGLSLAVGAGECVGLHGPSGTGKSTLLRSLYANYKPDTGSVLVRHGDRLVDMATAEPRDVLAVRKHTLGYVSQFLRVIPRVPALDVVAEPLKLLGTSEAEAREKAGGLLARLRIPERLWHLAPATFSGGEQQRVNIARGFVVDYPALLLDEPTASLDAANRDTVVALIQEAKARGCAVVGIFHDADVRTRVCDRLFEIEGYRHAA</sequence>
<dbReference type="GO" id="GO:0016887">
    <property type="term" value="F:ATP hydrolysis activity"/>
    <property type="evidence" value="ECO:0007669"/>
    <property type="project" value="InterPro"/>
</dbReference>
<dbReference type="OrthoDB" id="9802264at2"/>
<dbReference type="PANTHER" id="PTHR42798">
    <property type="entry name" value="LIPOPROTEIN-RELEASING SYSTEM ATP-BINDING PROTEIN LOLD"/>
    <property type="match status" value="1"/>
</dbReference>
<dbReference type="InterPro" id="IPR027417">
    <property type="entry name" value="P-loop_NTPase"/>
</dbReference>
<evidence type="ECO:0000313" key="5">
    <source>
        <dbReference type="EMBL" id="SOD94100.1"/>
    </source>
</evidence>
<keyword evidence="2" id="KW-0547">Nucleotide-binding</keyword>
<dbReference type="Proteomes" id="UP000219621">
    <property type="component" value="Unassembled WGS sequence"/>
</dbReference>
<dbReference type="Pfam" id="PF00005">
    <property type="entry name" value="ABC_tran"/>
    <property type="match status" value="1"/>
</dbReference>
<proteinExistence type="inferred from homology"/>
<organism evidence="5 6">
    <name type="scientific">Caenispirillum bisanense</name>
    <dbReference type="NCBI Taxonomy" id="414052"/>
    <lineage>
        <taxon>Bacteria</taxon>
        <taxon>Pseudomonadati</taxon>
        <taxon>Pseudomonadota</taxon>
        <taxon>Alphaproteobacteria</taxon>
        <taxon>Rhodospirillales</taxon>
        <taxon>Novispirillaceae</taxon>
        <taxon>Caenispirillum</taxon>
    </lineage>
</organism>
<dbReference type="EMBL" id="OCNJ01000003">
    <property type="protein sequence ID" value="SOD94100.1"/>
    <property type="molecule type" value="Genomic_DNA"/>
</dbReference>